<evidence type="ECO:0000256" key="2">
    <source>
        <dbReference type="ARBA" id="ARBA00022980"/>
    </source>
</evidence>
<dbReference type="GO" id="GO:0003735">
    <property type="term" value="F:structural constituent of ribosome"/>
    <property type="evidence" value="ECO:0007669"/>
    <property type="project" value="InterPro"/>
</dbReference>
<reference evidence="4 5" key="1">
    <citation type="journal article" date="2013" name="BMC Genomics">
        <title>Reconstruction of the lipid metabolism for the microalga Monoraphidium neglectum from its genome sequence reveals characteristics suitable for biofuel production.</title>
        <authorList>
            <person name="Bogen C."/>
            <person name="Al-Dilaimi A."/>
            <person name="Albersmeier A."/>
            <person name="Wichmann J."/>
            <person name="Grundmann M."/>
            <person name="Rupp O."/>
            <person name="Lauersen K.J."/>
            <person name="Blifernez-Klassen O."/>
            <person name="Kalinowski J."/>
            <person name="Goesmann A."/>
            <person name="Mussgnug J.H."/>
            <person name="Kruse O."/>
        </authorList>
    </citation>
    <scope>NUCLEOTIDE SEQUENCE [LARGE SCALE GENOMIC DNA]</scope>
    <source>
        <strain evidence="4 5">SAG 48.87</strain>
    </source>
</reference>
<dbReference type="OrthoDB" id="432645at2759"/>
<evidence type="ECO:0000256" key="3">
    <source>
        <dbReference type="ARBA" id="ARBA00023274"/>
    </source>
</evidence>
<dbReference type="Proteomes" id="UP000054498">
    <property type="component" value="Unassembled WGS sequence"/>
</dbReference>
<accession>A0A0D2N2K3</accession>
<organism evidence="4 5">
    <name type="scientific">Monoraphidium neglectum</name>
    <dbReference type="NCBI Taxonomy" id="145388"/>
    <lineage>
        <taxon>Eukaryota</taxon>
        <taxon>Viridiplantae</taxon>
        <taxon>Chlorophyta</taxon>
        <taxon>core chlorophytes</taxon>
        <taxon>Chlorophyceae</taxon>
        <taxon>CS clade</taxon>
        <taxon>Sphaeropleales</taxon>
        <taxon>Selenastraceae</taxon>
        <taxon>Monoraphidium</taxon>
    </lineage>
</organism>
<dbReference type="PRINTS" id="PR00061">
    <property type="entry name" value="RIBOSOMALL19"/>
</dbReference>
<dbReference type="PANTHER" id="PTHR15680">
    <property type="entry name" value="RIBOSOMAL PROTEIN L19"/>
    <property type="match status" value="1"/>
</dbReference>
<dbReference type="RefSeq" id="XP_013899445.1">
    <property type="nucleotide sequence ID" value="XM_014043991.1"/>
</dbReference>
<dbReference type="Pfam" id="PF01245">
    <property type="entry name" value="Ribosomal_L19"/>
    <property type="match status" value="1"/>
</dbReference>
<keyword evidence="2 4" id="KW-0689">Ribosomal protein</keyword>
<gene>
    <name evidence="4" type="ORF">MNEG_7536</name>
</gene>
<dbReference type="InterPro" id="IPR001857">
    <property type="entry name" value="Ribosomal_bL19"/>
</dbReference>
<sequence>MLAQRFFTQQRPVVASRQSRVQPRIEASVRGLAPLVDELKAKQAKKDLPDVQIGDSVRIGLLVQEAKSSRVQRVDGTVIAMAGSGSTKTFVVRRIFQGVGVELSIMLHSPVLSSVEIVRRGKVRSAACAPASAE</sequence>
<evidence type="ECO:0000256" key="1">
    <source>
        <dbReference type="ARBA" id="ARBA00005781"/>
    </source>
</evidence>
<evidence type="ECO:0000313" key="5">
    <source>
        <dbReference type="Proteomes" id="UP000054498"/>
    </source>
</evidence>
<keyword evidence="3" id="KW-0687">Ribonucleoprotein</keyword>
<comment type="similarity">
    <text evidence="1">Belongs to the bacterial ribosomal protein bL19 family.</text>
</comment>
<dbReference type="GO" id="GO:0005840">
    <property type="term" value="C:ribosome"/>
    <property type="evidence" value="ECO:0007669"/>
    <property type="project" value="UniProtKB-KW"/>
</dbReference>
<proteinExistence type="inferred from homology"/>
<dbReference type="GO" id="GO:1990904">
    <property type="term" value="C:ribonucleoprotein complex"/>
    <property type="evidence" value="ECO:0007669"/>
    <property type="project" value="UniProtKB-KW"/>
</dbReference>
<dbReference type="InterPro" id="IPR038657">
    <property type="entry name" value="Ribosomal_bL19_sf"/>
</dbReference>
<dbReference type="SUPFAM" id="SSF50104">
    <property type="entry name" value="Translation proteins SH3-like domain"/>
    <property type="match status" value="1"/>
</dbReference>
<dbReference type="PANTHER" id="PTHR15680:SF9">
    <property type="entry name" value="LARGE RIBOSOMAL SUBUNIT PROTEIN BL19M"/>
    <property type="match status" value="1"/>
</dbReference>
<keyword evidence="5" id="KW-1185">Reference proteome</keyword>
<evidence type="ECO:0000313" key="4">
    <source>
        <dbReference type="EMBL" id="KIZ00426.1"/>
    </source>
</evidence>
<dbReference type="KEGG" id="mng:MNEG_7536"/>
<protein>
    <submittedName>
        <fullName evidence="4">50S ribosomal protein L19</fullName>
    </submittedName>
</protein>
<dbReference type="AlphaFoldDB" id="A0A0D2N2K3"/>
<dbReference type="InterPro" id="IPR008991">
    <property type="entry name" value="Translation_prot_SH3-like_sf"/>
</dbReference>
<dbReference type="GO" id="GO:0006412">
    <property type="term" value="P:translation"/>
    <property type="evidence" value="ECO:0007669"/>
    <property type="project" value="InterPro"/>
</dbReference>
<dbReference type="GeneID" id="25740412"/>
<dbReference type="EMBL" id="KK101560">
    <property type="protein sequence ID" value="KIZ00426.1"/>
    <property type="molecule type" value="Genomic_DNA"/>
</dbReference>
<name>A0A0D2N2K3_9CHLO</name>
<dbReference type="Gene3D" id="2.30.30.790">
    <property type="match status" value="1"/>
</dbReference>
<dbReference type="NCBIfam" id="TIGR01024">
    <property type="entry name" value="rplS_bact"/>
    <property type="match status" value="1"/>
</dbReference>
<dbReference type="STRING" id="145388.A0A0D2N2K3"/>